<protein>
    <submittedName>
        <fullName evidence="3">Uncharacterized protein</fullName>
    </submittedName>
</protein>
<dbReference type="NCBIfam" id="NF045611">
    <property type="entry name" value="small_CydP"/>
    <property type="match status" value="1"/>
</dbReference>
<feature type="region of interest" description="Disordered" evidence="1">
    <location>
        <begin position="54"/>
        <end position="74"/>
    </location>
</feature>
<keyword evidence="2" id="KW-1133">Transmembrane helix</keyword>
<dbReference type="InterPro" id="IPR054636">
    <property type="entry name" value="CydP"/>
</dbReference>
<gene>
    <name evidence="3" type="ORF">ISS97_05960</name>
</gene>
<evidence type="ECO:0000313" key="3">
    <source>
        <dbReference type="EMBL" id="MFK2916800.1"/>
    </source>
</evidence>
<evidence type="ECO:0000313" key="4">
    <source>
        <dbReference type="Proteomes" id="UP001620408"/>
    </source>
</evidence>
<feature type="transmembrane region" description="Helical" evidence="2">
    <location>
        <begin position="24"/>
        <end position="43"/>
    </location>
</feature>
<dbReference type="RefSeq" id="WP_379987163.1">
    <property type="nucleotide sequence ID" value="NZ_JADIKD010000008.1"/>
</dbReference>
<dbReference type="EMBL" id="JADIKD010000008">
    <property type="protein sequence ID" value="MFK2916800.1"/>
    <property type="molecule type" value="Genomic_DNA"/>
</dbReference>
<sequence length="74" mass="7948">MSTSSAQPSSAPQGRPLRRLARELILIVIAKIVLLTLIWWIAIAPHPRPDTRPAAIEQLLAPATSSSAAHKGHP</sequence>
<dbReference type="Proteomes" id="UP001620408">
    <property type="component" value="Unassembled WGS sequence"/>
</dbReference>
<keyword evidence="2" id="KW-0812">Transmembrane</keyword>
<organism evidence="3 4">
    <name type="scientific">Dyella koreensis</name>
    <dbReference type="NCBI Taxonomy" id="311235"/>
    <lineage>
        <taxon>Bacteria</taxon>
        <taxon>Pseudomonadati</taxon>
        <taxon>Pseudomonadota</taxon>
        <taxon>Gammaproteobacteria</taxon>
        <taxon>Lysobacterales</taxon>
        <taxon>Rhodanobacteraceae</taxon>
        <taxon>Dyella</taxon>
    </lineage>
</organism>
<evidence type="ECO:0000256" key="2">
    <source>
        <dbReference type="SAM" id="Phobius"/>
    </source>
</evidence>
<comment type="caution">
    <text evidence="3">The sequence shown here is derived from an EMBL/GenBank/DDBJ whole genome shotgun (WGS) entry which is preliminary data.</text>
</comment>
<keyword evidence="4" id="KW-1185">Reference proteome</keyword>
<keyword evidence="2" id="KW-0472">Membrane</keyword>
<proteinExistence type="predicted"/>
<evidence type="ECO:0000256" key="1">
    <source>
        <dbReference type="SAM" id="MobiDB-lite"/>
    </source>
</evidence>
<name>A0ABW8K1M2_9GAMM</name>
<reference evidence="3 4" key="1">
    <citation type="submission" date="2020-10" db="EMBL/GenBank/DDBJ databases">
        <title>Phylogeny of dyella-like bacteria.</title>
        <authorList>
            <person name="Fu J."/>
        </authorList>
    </citation>
    <scope>NUCLEOTIDE SEQUENCE [LARGE SCALE GENOMIC DNA]</scope>
    <source>
        <strain evidence="3 4">BB4</strain>
    </source>
</reference>
<accession>A0ABW8K1M2</accession>